<dbReference type="EMBL" id="JAHKNG010000060">
    <property type="protein sequence ID" value="MBU3032159.1"/>
    <property type="molecule type" value="Genomic_DNA"/>
</dbReference>
<gene>
    <name evidence="3" type="ORF">KNW02_18900</name>
</gene>
<name>A0ABS6ANI6_9RHOB</name>
<dbReference type="GO" id="GO:0005524">
    <property type="term" value="F:ATP binding"/>
    <property type="evidence" value="ECO:0007669"/>
    <property type="project" value="UniProtKB-KW"/>
</dbReference>
<keyword evidence="1" id="KW-0472">Membrane</keyword>
<dbReference type="Pfam" id="PF13175">
    <property type="entry name" value="AAA_15"/>
    <property type="match status" value="1"/>
</dbReference>
<organism evidence="3 4">
    <name type="scientific">Paracoccus marinaquae</name>
    <dbReference type="NCBI Taxonomy" id="2841926"/>
    <lineage>
        <taxon>Bacteria</taxon>
        <taxon>Pseudomonadati</taxon>
        <taxon>Pseudomonadota</taxon>
        <taxon>Alphaproteobacteria</taxon>
        <taxon>Rhodobacterales</taxon>
        <taxon>Paracoccaceae</taxon>
        <taxon>Paracoccus</taxon>
    </lineage>
</organism>
<keyword evidence="3" id="KW-0067">ATP-binding</keyword>
<keyword evidence="1" id="KW-1133">Transmembrane helix</keyword>
<accession>A0ABS6ANI6</accession>
<sequence>MKLNSVAIRNFRRLENVQIDFEDQETLFVGPNNSGKTSATAIFGSVMTFVYLARSMRFQILKRRSARRTFRIHRVAGRDRPASILPTSFPVSWQSMHAENDTS</sequence>
<keyword evidence="3" id="KW-0547">Nucleotide-binding</keyword>
<keyword evidence="4" id="KW-1185">Reference proteome</keyword>
<feature type="transmembrane region" description="Helical" evidence="1">
    <location>
        <begin position="37"/>
        <end position="54"/>
    </location>
</feature>
<feature type="domain" description="Endonuclease GajA/Old nuclease/RecF-like AAA" evidence="2">
    <location>
        <begin position="1"/>
        <end position="43"/>
    </location>
</feature>
<comment type="caution">
    <text evidence="3">The sequence shown here is derived from an EMBL/GenBank/DDBJ whole genome shotgun (WGS) entry which is preliminary data.</text>
</comment>
<dbReference type="RefSeq" id="WP_216034756.1">
    <property type="nucleotide sequence ID" value="NZ_JAHKNG010000060.1"/>
</dbReference>
<keyword evidence="1" id="KW-0812">Transmembrane</keyword>
<evidence type="ECO:0000313" key="3">
    <source>
        <dbReference type="EMBL" id="MBU3032159.1"/>
    </source>
</evidence>
<dbReference type="InterPro" id="IPR041685">
    <property type="entry name" value="AAA_GajA/Old/RecF-like"/>
</dbReference>
<protein>
    <submittedName>
        <fullName evidence="3">ATP-binding protein</fullName>
    </submittedName>
</protein>
<dbReference type="Proteomes" id="UP001166191">
    <property type="component" value="Unassembled WGS sequence"/>
</dbReference>
<reference evidence="3" key="1">
    <citation type="submission" date="2021-06" db="EMBL/GenBank/DDBJ databases">
        <title>Paracoccus bacterium XHP0099 sp. nov., isolated from the surface waters of the Yellow Sea.</title>
        <authorList>
            <person name="Xue H."/>
            <person name="Zhang D."/>
        </authorList>
    </citation>
    <scope>NUCLEOTIDE SEQUENCE</scope>
    <source>
        <strain evidence="3">XHP0099</strain>
    </source>
</reference>
<evidence type="ECO:0000313" key="4">
    <source>
        <dbReference type="Proteomes" id="UP001166191"/>
    </source>
</evidence>
<evidence type="ECO:0000256" key="1">
    <source>
        <dbReference type="SAM" id="Phobius"/>
    </source>
</evidence>
<proteinExistence type="predicted"/>
<evidence type="ECO:0000259" key="2">
    <source>
        <dbReference type="Pfam" id="PF13175"/>
    </source>
</evidence>